<dbReference type="OrthoDB" id="19159at2759"/>
<organism evidence="2 3">
    <name type="scientific">Hydnum rufescens UP504</name>
    <dbReference type="NCBI Taxonomy" id="1448309"/>
    <lineage>
        <taxon>Eukaryota</taxon>
        <taxon>Fungi</taxon>
        <taxon>Dikarya</taxon>
        <taxon>Basidiomycota</taxon>
        <taxon>Agaricomycotina</taxon>
        <taxon>Agaricomycetes</taxon>
        <taxon>Cantharellales</taxon>
        <taxon>Hydnaceae</taxon>
        <taxon>Hydnum</taxon>
    </lineage>
</organism>
<dbReference type="EMBL" id="MU129049">
    <property type="protein sequence ID" value="KAF9508851.1"/>
    <property type="molecule type" value="Genomic_DNA"/>
</dbReference>
<reference evidence="2" key="1">
    <citation type="journal article" date="2020" name="Nat. Commun.">
        <title>Large-scale genome sequencing of mycorrhizal fungi provides insights into the early evolution of symbiotic traits.</title>
        <authorList>
            <person name="Miyauchi S."/>
            <person name="Kiss E."/>
            <person name="Kuo A."/>
            <person name="Drula E."/>
            <person name="Kohler A."/>
            <person name="Sanchez-Garcia M."/>
            <person name="Morin E."/>
            <person name="Andreopoulos B."/>
            <person name="Barry K.W."/>
            <person name="Bonito G."/>
            <person name="Buee M."/>
            <person name="Carver A."/>
            <person name="Chen C."/>
            <person name="Cichocki N."/>
            <person name="Clum A."/>
            <person name="Culley D."/>
            <person name="Crous P.W."/>
            <person name="Fauchery L."/>
            <person name="Girlanda M."/>
            <person name="Hayes R.D."/>
            <person name="Keri Z."/>
            <person name="LaButti K."/>
            <person name="Lipzen A."/>
            <person name="Lombard V."/>
            <person name="Magnuson J."/>
            <person name="Maillard F."/>
            <person name="Murat C."/>
            <person name="Nolan M."/>
            <person name="Ohm R.A."/>
            <person name="Pangilinan J."/>
            <person name="Pereira M.F."/>
            <person name="Perotto S."/>
            <person name="Peter M."/>
            <person name="Pfister S."/>
            <person name="Riley R."/>
            <person name="Sitrit Y."/>
            <person name="Stielow J.B."/>
            <person name="Szollosi G."/>
            <person name="Zifcakova L."/>
            <person name="Stursova M."/>
            <person name="Spatafora J.W."/>
            <person name="Tedersoo L."/>
            <person name="Vaario L.M."/>
            <person name="Yamada A."/>
            <person name="Yan M."/>
            <person name="Wang P."/>
            <person name="Xu J."/>
            <person name="Bruns T."/>
            <person name="Baldrian P."/>
            <person name="Vilgalys R."/>
            <person name="Dunand C."/>
            <person name="Henrissat B."/>
            <person name="Grigoriev I.V."/>
            <person name="Hibbett D."/>
            <person name="Nagy L.G."/>
            <person name="Martin F.M."/>
        </authorList>
    </citation>
    <scope>NUCLEOTIDE SEQUENCE</scope>
    <source>
        <strain evidence="2">UP504</strain>
    </source>
</reference>
<sequence length="195" mass="20290">MSSSRANARPPILGIFPTSTSLPSASGPPPSIGSSSSSHGIATGYALSSTAKILRRPKTVQSYGDGTELDGIADPVVENEKERLFRMKPKTSSSTVVATSVTSKEKQPSSSNSTSTGTIGRTPGVLSLPVSTPASTSTNPMGKRPPSGTSIRNPASDSFAMLVFDMLVFISPYTGYTTRQGIRNHAILTGGQLTR</sequence>
<feature type="compositionally biased region" description="Low complexity" evidence="1">
    <location>
        <begin position="91"/>
        <end position="102"/>
    </location>
</feature>
<feature type="compositionally biased region" description="Polar residues" evidence="1">
    <location>
        <begin position="129"/>
        <end position="140"/>
    </location>
</feature>
<evidence type="ECO:0000313" key="2">
    <source>
        <dbReference type="EMBL" id="KAF9508851.1"/>
    </source>
</evidence>
<keyword evidence="3" id="KW-1185">Reference proteome</keyword>
<dbReference type="Proteomes" id="UP000886523">
    <property type="component" value="Unassembled WGS sequence"/>
</dbReference>
<gene>
    <name evidence="2" type="ORF">BS47DRAFT_1397462</name>
</gene>
<feature type="compositionally biased region" description="Low complexity" evidence="1">
    <location>
        <begin position="109"/>
        <end position="118"/>
    </location>
</feature>
<name>A0A9P6DNC8_9AGAM</name>
<evidence type="ECO:0000313" key="3">
    <source>
        <dbReference type="Proteomes" id="UP000886523"/>
    </source>
</evidence>
<accession>A0A9P6DNC8</accession>
<evidence type="ECO:0000256" key="1">
    <source>
        <dbReference type="SAM" id="MobiDB-lite"/>
    </source>
</evidence>
<proteinExistence type="predicted"/>
<dbReference type="AlphaFoldDB" id="A0A9P6DNC8"/>
<comment type="caution">
    <text evidence="2">The sequence shown here is derived from an EMBL/GenBank/DDBJ whole genome shotgun (WGS) entry which is preliminary data.</text>
</comment>
<protein>
    <submittedName>
        <fullName evidence="2">Uncharacterized protein</fullName>
    </submittedName>
</protein>
<feature type="region of interest" description="Disordered" evidence="1">
    <location>
        <begin position="1"/>
        <end position="153"/>
    </location>
</feature>